<comment type="caution">
    <text evidence="1">The sequence shown here is derived from an EMBL/GenBank/DDBJ whole genome shotgun (WGS) entry which is preliminary data.</text>
</comment>
<evidence type="ECO:0000313" key="2">
    <source>
        <dbReference type="Proteomes" id="UP000187203"/>
    </source>
</evidence>
<evidence type="ECO:0000313" key="1">
    <source>
        <dbReference type="EMBL" id="OMP00737.1"/>
    </source>
</evidence>
<keyword evidence="2" id="KW-1185">Reference proteome</keyword>
<protein>
    <submittedName>
        <fullName evidence="1">Uncharacterized protein</fullName>
    </submittedName>
</protein>
<gene>
    <name evidence="1" type="ORF">COLO4_12408</name>
</gene>
<reference evidence="2" key="1">
    <citation type="submission" date="2013-09" db="EMBL/GenBank/DDBJ databases">
        <title>Corchorus olitorius genome sequencing.</title>
        <authorList>
            <person name="Alam M."/>
            <person name="Haque M.S."/>
            <person name="Islam M.S."/>
            <person name="Emdad E.M."/>
            <person name="Islam M.M."/>
            <person name="Ahmed B."/>
            <person name="Halim A."/>
            <person name="Hossen Q.M.M."/>
            <person name="Hossain M.Z."/>
            <person name="Ahmed R."/>
            <person name="Khan M.M."/>
            <person name="Islam R."/>
            <person name="Rashid M.M."/>
            <person name="Khan S.A."/>
            <person name="Rahman M.S."/>
            <person name="Alam M."/>
            <person name="Yahiya A.S."/>
            <person name="Khan M.S."/>
            <person name="Azam M.S."/>
            <person name="Haque T."/>
            <person name="Lashkar M.Z.H."/>
            <person name="Akhand A.I."/>
            <person name="Morshed G."/>
            <person name="Roy S."/>
            <person name="Uddin K.S."/>
            <person name="Rabeya T."/>
            <person name="Hossain A.S."/>
            <person name="Chowdhury A."/>
            <person name="Snigdha A.R."/>
            <person name="Mortoza M.S."/>
            <person name="Matin S.A."/>
            <person name="Hoque S.M.E."/>
            <person name="Islam M.K."/>
            <person name="Roy D.K."/>
            <person name="Haider R."/>
            <person name="Moosa M.M."/>
            <person name="Elias S.M."/>
            <person name="Hasan A.M."/>
            <person name="Jahan S."/>
            <person name="Shafiuddin M."/>
            <person name="Mahmood N."/>
            <person name="Shommy N.S."/>
        </authorList>
    </citation>
    <scope>NUCLEOTIDE SEQUENCE [LARGE SCALE GENOMIC DNA]</scope>
    <source>
        <strain evidence="2">cv. O-4</strain>
    </source>
</reference>
<proteinExistence type="predicted"/>
<dbReference type="AlphaFoldDB" id="A0A1R3K0Y6"/>
<organism evidence="1 2">
    <name type="scientific">Corchorus olitorius</name>
    <dbReference type="NCBI Taxonomy" id="93759"/>
    <lineage>
        <taxon>Eukaryota</taxon>
        <taxon>Viridiplantae</taxon>
        <taxon>Streptophyta</taxon>
        <taxon>Embryophyta</taxon>
        <taxon>Tracheophyta</taxon>
        <taxon>Spermatophyta</taxon>
        <taxon>Magnoliopsida</taxon>
        <taxon>eudicotyledons</taxon>
        <taxon>Gunneridae</taxon>
        <taxon>Pentapetalae</taxon>
        <taxon>rosids</taxon>
        <taxon>malvids</taxon>
        <taxon>Malvales</taxon>
        <taxon>Malvaceae</taxon>
        <taxon>Grewioideae</taxon>
        <taxon>Apeibeae</taxon>
        <taxon>Corchorus</taxon>
    </lineage>
</organism>
<name>A0A1R3K0Y6_9ROSI</name>
<accession>A0A1R3K0Y6</accession>
<dbReference type="Proteomes" id="UP000187203">
    <property type="component" value="Unassembled WGS sequence"/>
</dbReference>
<sequence length="58" mass="6921">MGHRVSSPDTRHVRKWLTATVVNREQRKLSRIIDCGRSKFEQRFFVTDFISLHSMLMD</sequence>
<dbReference type="EMBL" id="AWUE01014916">
    <property type="protein sequence ID" value="OMP00737.1"/>
    <property type="molecule type" value="Genomic_DNA"/>
</dbReference>